<dbReference type="RefSeq" id="WP_346146232.1">
    <property type="nucleotide sequence ID" value="NZ_BAAAUA010000026.1"/>
</dbReference>
<gene>
    <name evidence="4" type="ORF">ACFPZF_09415</name>
</gene>
<reference evidence="5" key="1">
    <citation type="journal article" date="2019" name="Int. J. Syst. Evol. Microbiol.">
        <title>The Global Catalogue of Microorganisms (GCM) 10K type strain sequencing project: providing services to taxonomists for standard genome sequencing and annotation.</title>
        <authorList>
            <consortium name="The Broad Institute Genomics Platform"/>
            <consortium name="The Broad Institute Genome Sequencing Center for Infectious Disease"/>
            <person name="Wu L."/>
            <person name="Ma J."/>
        </authorList>
    </citation>
    <scope>NUCLEOTIDE SEQUENCE [LARGE SCALE GENOMIC DNA]</scope>
    <source>
        <strain evidence="5">CGMCC 4.1622</strain>
    </source>
</reference>
<keyword evidence="5" id="KW-1185">Reference proteome</keyword>
<evidence type="ECO:0000259" key="3">
    <source>
        <dbReference type="Pfam" id="PF23866"/>
    </source>
</evidence>
<proteinExistence type="predicted"/>
<dbReference type="EMBL" id="JBHSOC010000012">
    <property type="protein sequence ID" value="MFC5641575.1"/>
    <property type="molecule type" value="Genomic_DNA"/>
</dbReference>
<sequence length="449" mass="47728">MHWRSIVRTSAALRAAPVALVWILMYSGRMTGWITDGYWPSVAAQSSFLLSFTAPAVAACGAWEGLKVRRSDVLGTAPARSTTAIALSVLAPVLTLGTVSVLAALAIFVPQAGGTPGWPTAAIIAVELLVVLAHTAAGYALGLTLPRLLAVPFALVASFLWMAFPSTLDAFWVRQLNGRNLTECCALDEVPALRAVAAPTVAVLGLLAAAWIWTTLRDRRRLLAVVTLAATTAAGAWIAAPLGYRAATARPASEQTCTATTTPRVCLWPEQKADASNITEWATQAQQRLDAAGLTDSATVSPFSSRPGQDEVRSLVALGHIPDRPPQCARERGGRWLGAEAVGPLSSWLKLTAGVTPLTVQGRYREQELRIASQVMALPRDEQLAWFRSNADTLTRCDAKPALDPAQYHHPGTPSFEAARRSGGSGSDSFLPSLPAWSPASCWAAPRTR</sequence>
<evidence type="ECO:0000313" key="4">
    <source>
        <dbReference type="EMBL" id="MFC5641575.1"/>
    </source>
</evidence>
<feature type="transmembrane region" description="Helical" evidence="2">
    <location>
        <begin position="192"/>
        <end position="213"/>
    </location>
</feature>
<accession>A0ABW0VAU1</accession>
<keyword evidence="2" id="KW-1133">Transmembrane helix</keyword>
<evidence type="ECO:0000256" key="2">
    <source>
        <dbReference type="SAM" id="Phobius"/>
    </source>
</evidence>
<feature type="region of interest" description="Disordered" evidence="1">
    <location>
        <begin position="403"/>
        <end position="449"/>
    </location>
</feature>
<comment type="caution">
    <text evidence="4">The sequence shown here is derived from an EMBL/GenBank/DDBJ whole genome shotgun (WGS) entry which is preliminary data.</text>
</comment>
<keyword evidence="2" id="KW-0812">Transmembrane</keyword>
<name>A0ABW0VAU1_9ACTN</name>
<feature type="compositionally biased region" description="Low complexity" evidence="1">
    <location>
        <begin position="427"/>
        <end position="449"/>
    </location>
</feature>
<evidence type="ECO:0000313" key="5">
    <source>
        <dbReference type="Proteomes" id="UP001596066"/>
    </source>
</evidence>
<dbReference type="Proteomes" id="UP001596066">
    <property type="component" value="Unassembled WGS sequence"/>
</dbReference>
<protein>
    <recommendedName>
        <fullName evidence="3">DUF7224 domain-containing protein</fullName>
    </recommendedName>
</protein>
<organism evidence="4 5">
    <name type="scientific">Kitasatospora cinereorecta</name>
    <dbReference type="NCBI Taxonomy" id="285560"/>
    <lineage>
        <taxon>Bacteria</taxon>
        <taxon>Bacillati</taxon>
        <taxon>Actinomycetota</taxon>
        <taxon>Actinomycetes</taxon>
        <taxon>Kitasatosporales</taxon>
        <taxon>Streptomycetaceae</taxon>
        <taxon>Kitasatospora</taxon>
    </lineage>
</organism>
<feature type="transmembrane region" description="Helical" evidence="2">
    <location>
        <begin position="84"/>
        <end position="109"/>
    </location>
</feature>
<feature type="transmembrane region" description="Helical" evidence="2">
    <location>
        <begin position="121"/>
        <end position="141"/>
    </location>
</feature>
<feature type="transmembrane region" description="Helical" evidence="2">
    <location>
        <begin position="42"/>
        <end position="63"/>
    </location>
</feature>
<evidence type="ECO:0000256" key="1">
    <source>
        <dbReference type="SAM" id="MobiDB-lite"/>
    </source>
</evidence>
<feature type="transmembrane region" description="Helical" evidence="2">
    <location>
        <begin position="148"/>
        <end position="172"/>
    </location>
</feature>
<dbReference type="InterPro" id="IPR055648">
    <property type="entry name" value="DUF7224"/>
</dbReference>
<feature type="domain" description="DUF7224" evidence="3">
    <location>
        <begin position="265"/>
        <end position="397"/>
    </location>
</feature>
<keyword evidence="2" id="KW-0472">Membrane</keyword>
<feature type="transmembrane region" description="Helical" evidence="2">
    <location>
        <begin position="12"/>
        <end position="30"/>
    </location>
</feature>
<dbReference type="Pfam" id="PF23866">
    <property type="entry name" value="DUF7224"/>
    <property type="match status" value="1"/>
</dbReference>
<feature type="transmembrane region" description="Helical" evidence="2">
    <location>
        <begin position="222"/>
        <end position="244"/>
    </location>
</feature>